<dbReference type="EMBL" id="JASFZW010000009">
    <property type="protein sequence ID" value="KAK2076569.1"/>
    <property type="molecule type" value="Genomic_DNA"/>
</dbReference>
<dbReference type="PANTHER" id="PTHR43734:SF4">
    <property type="entry name" value="AMINE OXIDASE DOMAIN-CONTAINING PROTEIN"/>
    <property type="match status" value="1"/>
</dbReference>
<organism evidence="1 2">
    <name type="scientific">Prototheca wickerhamii</name>
    <dbReference type="NCBI Taxonomy" id="3111"/>
    <lineage>
        <taxon>Eukaryota</taxon>
        <taxon>Viridiplantae</taxon>
        <taxon>Chlorophyta</taxon>
        <taxon>core chlorophytes</taxon>
        <taxon>Trebouxiophyceae</taxon>
        <taxon>Chlorellales</taxon>
        <taxon>Chlorellaceae</taxon>
        <taxon>Prototheca</taxon>
    </lineage>
</organism>
<protein>
    <recommendedName>
        <fullName evidence="3">Amine oxidase domain-containing protein</fullName>
    </recommendedName>
</protein>
<evidence type="ECO:0000313" key="1">
    <source>
        <dbReference type="EMBL" id="KAK2076569.1"/>
    </source>
</evidence>
<name>A0AAD9IG88_PROWI</name>
<gene>
    <name evidence="1" type="ORF">QBZ16_005329</name>
</gene>
<dbReference type="Gene3D" id="3.50.50.60">
    <property type="entry name" value="FAD/NAD(P)-binding domain"/>
    <property type="match status" value="1"/>
</dbReference>
<dbReference type="SUPFAM" id="SSF51905">
    <property type="entry name" value="FAD/NAD(P)-binding domain"/>
    <property type="match status" value="1"/>
</dbReference>
<dbReference type="Pfam" id="PF13450">
    <property type="entry name" value="NAD_binding_8"/>
    <property type="match status" value="1"/>
</dbReference>
<dbReference type="Proteomes" id="UP001255856">
    <property type="component" value="Unassembled WGS sequence"/>
</dbReference>
<dbReference type="PANTHER" id="PTHR43734">
    <property type="entry name" value="PHYTOENE DESATURASE"/>
    <property type="match status" value="1"/>
</dbReference>
<reference evidence="1" key="1">
    <citation type="submission" date="2021-01" db="EMBL/GenBank/DDBJ databases">
        <authorList>
            <person name="Eckstrom K.M.E."/>
        </authorList>
    </citation>
    <scope>NUCLEOTIDE SEQUENCE</scope>
    <source>
        <strain evidence="1">UVCC 0001</strain>
    </source>
</reference>
<accession>A0AAD9IG88</accession>
<dbReference type="InterPro" id="IPR036188">
    <property type="entry name" value="FAD/NAD-bd_sf"/>
</dbReference>
<dbReference type="AlphaFoldDB" id="A0AAD9IG88"/>
<proteinExistence type="predicted"/>
<evidence type="ECO:0000313" key="2">
    <source>
        <dbReference type="Proteomes" id="UP001255856"/>
    </source>
</evidence>
<evidence type="ECO:0008006" key="3">
    <source>
        <dbReference type="Google" id="ProtNLM"/>
    </source>
</evidence>
<comment type="caution">
    <text evidence="1">The sequence shown here is derived from an EMBL/GenBank/DDBJ whole genome shotgun (WGS) entry which is preliminary data.</text>
</comment>
<sequence length="519" mass="56885">MSSNGIEKIGVLVVGAGPTGLGAATRLNQLGHSDWLLVDESAEAGGLACTDVTPEGFLFDMGGHVIFSHYQYFDELLDAALGSGPEAWNTLERVSYVWLKNRWVAYPFQNNISALDKEDQIKCLTGCVEAKVLNTIATGKPANFDEWILRVMGPGIADLFMRPYNFKVWAVPTTMMQCDWLGERVATVDVERAIRNVINNTEDAGWGPNAVFRFPTEGGTGAIWKKVAALLPAERQRYGPDNSVTHIDKDAKTVTFRDGRKLAYDTLLSTIPLDITLGWVGRPELASGLQYSSTHVVGLGIRGTCPHGLKCWLYFPEDDCPFYRTTVFSHYAEKNCPEPSAALPTLCLADGSAPADGGAKPGPYWSLMFEISESQYKPVSMESTTLGGTAGAWPEIVRETLLGAISTQLVEAGAEIVSIYHRRLEHGYPTPSVGRDAVLKQALPELKKADIWSRGRFGSYKYEVANQDHSLMLGVEAIDNILFGSQELSLEFPNIVNPRKNTELLYSQNKVSVVPAKKA</sequence>
<keyword evidence="2" id="KW-1185">Reference proteome</keyword>